<organism evidence="3 4">
    <name type="scientific">Lactococcus hircilactis</name>
    <dbReference type="NCBI Taxonomy" id="1494462"/>
    <lineage>
        <taxon>Bacteria</taxon>
        <taxon>Bacillati</taxon>
        <taxon>Bacillota</taxon>
        <taxon>Bacilli</taxon>
        <taxon>Lactobacillales</taxon>
        <taxon>Streptococcaceae</taxon>
        <taxon>Lactococcus</taxon>
    </lineage>
</organism>
<feature type="domain" description="HTH merR-type" evidence="2">
    <location>
        <begin position="1"/>
        <end position="70"/>
    </location>
</feature>
<dbReference type="OrthoDB" id="9811174at2"/>
<protein>
    <submittedName>
        <fullName evidence="3">MerR family transcriptional regulator</fullName>
    </submittedName>
</protein>
<dbReference type="PROSITE" id="PS50937">
    <property type="entry name" value="HTH_MERR_2"/>
    <property type="match status" value="1"/>
</dbReference>
<reference evidence="3 4" key="1">
    <citation type="submission" date="2019-10" db="EMBL/GenBank/DDBJ databases">
        <authorList>
            <person name="Dong K."/>
        </authorList>
    </citation>
    <scope>NUCLEOTIDE SEQUENCE [LARGE SCALE GENOMIC DNA]</scope>
    <source>
        <strain evidence="3 4">DSM 28960</strain>
    </source>
</reference>
<evidence type="ECO:0000313" key="4">
    <source>
        <dbReference type="Proteomes" id="UP000439550"/>
    </source>
</evidence>
<comment type="caution">
    <text evidence="3">The sequence shown here is derived from an EMBL/GenBank/DDBJ whole genome shotgun (WGS) entry which is preliminary data.</text>
</comment>
<dbReference type="AlphaFoldDB" id="A0A7X1Z6Y6"/>
<proteinExistence type="predicted"/>
<dbReference type="Gene3D" id="1.10.1660.10">
    <property type="match status" value="1"/>
</dbReference>
<dbReference type="PANTHER" id="PTHR30204:SF83">
    <property type="entry name" value="TRANSCRIPTIONAL REGULATOR, MERR FAMILY"/>
    <property type="match status" value="1"/>
</dbReference>
<dbReference type="InterPro" id="IPR000551">
    <property type="entry name" value="MerR-type_HTH_dom"/>
</dbReference>
<keyword evidence="1" id="KW-0238">DNA-binding</keyword>
<name>A0A7X1Z6Y6_9LACT</name>
<evidence type="ECO:0000313" key="3">
    <source>
        <dbReference type="EMBL" id="MQW38833.1"/>
    </source>
</evidence>
<dbReference type="InterPro" id="IPR047057">
    <property type="entry name" value="MerR_fam"/>
</dbReference>
<evidence type="ECO:0000256" key="1">
    <source>
        <dbReference type="ARBA" id="ARBA00023125"/>
    </source>
</evidence>
<dbReference type="InterPro" id="IPR009061">
    <property type="entry name" value="DNA-bd_dom_put_sf"/>
</dbReference>
<dbReference type="Pfam" id="PF13411">
    <property type="entry name" value="MerR_1"/>
    <property type="match status" value="1"/>
</dbReference>
<dbReference type="RefSeq" id="WP_153495317.1">
    <property type="nucleotide sequence ID" value="NZ_CAXYUY010000001.1"/>
</dbReference>
<accession>A0A7X1Z6Y6</accession>
<sequence length="132" mass="15609">MEYSIGKFSELTGFSKDTLRYYEAQKIILSHQSENGRHLYTDDDVSWAKIVHKLKSTGMSIKEIKRYTLLTEKGQETIEERMELLFAHSEALLLERKALDEQLMTLYNKIEIYNKMLKSWLIENIKSPKNME</sequence>
<dbReference type="GO" id="GO:0003700">
    <property type="term" value="F:DNA-binding transcription factor activity"/>
    <property type="evidence" value="ECO:0007669"/>
    <property type="project" value="InterPro"/>
</dbReference>
<keyword evidence="4" id="KW-1185">Reference proteome</keyword>
<dbReference type="GO" id="GO:0003677">
    <property type="term" value="F:DNA binding"/>
    <property type="evidence" value="ECO:0007669"/>
    <property type="project" value="UniProtKB-KW"/>
</dbReference>
<dbReference type="PANTHER" id="PTHR30204">
    <property type="entry name" value="REDOX-CYCLING DRUG-SENSING TRANSCRIPTIONAL ACTIVATOR SOXR"/>
    <property type="match status" value="1"/>
</dbReference>
<dbReference type="SUPFAM" id="SSF46955">
    <property type="entry name" value="Putative DNA-binding domain"/>
    <property type="match status" value="1"/>
</dbReference>
<evidence type="ECO:0000259" key="2">
    <source>
        <dbReference type="PROSITE" id="PS50937"/>
    </source>
</evidence>
<dbReference type="SMART" id="SM00422">
    <property type="entry name" value="HTH_MERR"/>
    <property type="match status" value="1"/>
</dbReference>
<dbReference type="EMBL" id="WITJ01000003">
    <property type="protein sequence ID" value="MQW38833.1"/>
    <property type="molecule type" value="Genomic_DNA"/>
</dbReference>
<gene>
    <name evidence="3" type="ORF">GHI93_02570</name>
</gene>
<dbReference type="CDD" id="cd01109">
    <property type="entry name" value="HTH_YyaN"/>
    <property type="match status" value="1"/>
</dbReference>
<dbReference type="Proteomes" id="UP000439550">
    <property type="component" value="Unassembled WGS sequence"/>
</dbReference>